<name>A0A1I6EGU3_9FIRM</name>
<sequence length="121" mass="13596">MELAVSCPTRKDMQVMESAVDVFLRTKHGAARNVMHSVLRLMMDKYRTDRMVLSRCCVSRNGNYVRVMAKNYITGRECPGCGKDFMCTEVSIVSIFEGSEADRVCYGCSCGEIFGRVEAKT</sequence>
<keyword evidence="2" id="KW-1185">Reference proteome</keyword>
<reference evidence="2" key="1">
    <citation type="submission" date="2016-10" db="EMBL/GenBank/DDBJ databases">
        <authorList>
            <person name="Varghese N."/>
            <person name="Submissions S."/>
        </authorList>
    </citation>
    <scope>NUCLEOTIDE SEQUENCE [LARGE SCALE GENOMIC DNA]</scope>
    <source>
        <strain evidence="2">DSM 3669</strain>
    </source>
</reference>
<proteinExistence type="predicted"/>
<dbReference type="Proteomes" id="UP000199584">
    <property type="component" value="Unassembled WGS sequence"/>
</dbReference>
<protein>
    <submittedName>
        <fullName evidence="1">Uncharacterized protein</fullName>
    </submittedName>
</protein>
<accession>A0A1I6EGU3</accession>
<evidence type="ECO:0000313" key="2">
    <source>
        <dbReference type="Proteomes" id="UP000199584"/>
    </source>
</evidence>
<gene>
    <name evidence="1" type="ORF">SAMN05660706_14224</name>
</gene>
<dbReference type="EMBL" id="FOYM01000042">
    <property type="protein sequence ID" value="SFR16877.1"/>
    <property type="molecule type" value="Genomic_DNA"/>
</dbReference>
<dbReference type="RefSeq" id="WP_092487491.1">
    <property type="nucleotide sequence ID" value="NZ_FOYM01000042.1"/>
</dbReference>
<organism evidence="1 2">
    <name type="scientific">Desulfoscipio geothermicus DSM 3669</name>
    <dbReference type="NCBI Taxonomy" id="1121426"/>
    <lineage>
        <taxon>Bacteria</taxon>
        <taxon>Bacillati</taxon>
        <taxon>Bacillota</taxon>
        <taxon>Clostridia</taxon>
        <taxon>Eubacteriales</taxon>
        <taxon>Desulfallaceae</taxon>
        <taxon>Desulfoscipio</taxon>
    </lineage>
</organism>
<dbReference type="OrthoDB" id="1807185at2"/>
<dbReference type="AlphaFoldDB" id="A0A1I6EGU3"/>
<evidence type="ECO:0000313" key="1">
    <source>
        <dbReference type="EMBL" id="SFR16877.1"/>
    </source>
</evidence>